<dbReference type="OrthoDB" id="94039at2759"/>
<dbReference type="GO" id="GO:0016787">
    <property type="term" value="F:hydrolase activity"/>
    <property type="evidence" value="ECO:0007669"/>
    <property type="project" value="UniProtKB-KW"/>
</dbReference>
<dbReference type="Proteomes" id="UP000772434">
    <property type="component" value="Unassembled WGS sequence"/>
</dbReference>
<feature type="domain" description="AB hydrolase-1" evidence="2">
    <location>
        <begin position="147"/>
        <end position="443"/>
    </location>
</feature>
<feature type="region of interest" description="Disordered" evidence="1">
    <location>
        <begin position="1"/>
        <end position="21"/>
    </location>
</feature>
<evidence type="ECO:0000313" key="4">
    <source>
        <dbReference type="Proteomes" id="UP000772434"/>
    </source>
</evidence>
<reference evidence="3" key="1">
    <citation type="submission" date="2020-11" db="EMBL/GenBank/DDBJ databases">
        <authorList>
            <consortium name="DOE Joint Genome Institute"/>
            <person name="Ahrendt S."/>
            <person name="Riley R."/>
            <person name="Andreopoulos W."/>
            <person name="Labutti K."/>
            <person name="Pangilinan J."/>
            <person name="Ruiz-Duenas F.J."/>
            <person name="Barrasa J.M."/>
            <person name="Sanchez-Garcia M."/>
            <person name="Camarero S."/>
            <person name="Miyauchi S."/>
            <person name="Serrano A."/>
            <person name="Linde D."/>
            <person name="Babiker R."/>
            <person name="Drula E."/>
            <person name="Ayuso-Fernandez I."/>
            <person name="Pacheco R."/>
            <person name="Padilla G."/>
            <person name="Ferreira P."/>
            <person name="Barriuso J."/>
            <person name="Kellner H."/>
            <person name="Castanera R."/>
            <person name="Alfaro M."/>
            <person name="Ramirez L."/>
            <person name="Pisabarro A.G."/>
            <person name="Kuo A."/>
            <person name="Tritt A."/>
            <person name="Lipzen A."/>
            <person name="He G."/>
            <person name="Yan M."/>
            <person name="Ng V."/>
            <person name="Cullen D."/>
            <person name="Martin F."/>
            <person name="Rosso M.-N."/>
            <person name="Henrissat B."/>
            <person name="Hibbett D."/>
            <person name="Martinez A.T."/>
            <person name="Grigoriev I.V."/>
        </authorList>
    </citation>
    <scope>NUCLEOTIDE SEQUENCE</scope>
    <source>
        <strain evidence="3">AH 40177</strain>
    </source>
</reference>
<keyword evidence="3" id="KW-0378">Hydrolase</keyword>
<organism evidence="3 4">
    <name type="scientific">Rhodocollybia butyracea</name>
    <dbReference type="NCBI Taxonomy" id="206335"/>
    <lineage>
        <taxon>Eukaryota</taxon>
        <taxon>Fungi</taxon>
        <taxon>Dikarya</taxon>
        <taxon>Basidiomycota</taxon>
        <taxon>Agaricomycotina</taxon>
        <taxon>Agaricomycetes</taxon>
        <taxon>Agaricomycetidae</taxon>
        <taxon>Agaricales</taxon>
        <taxon>Marasmiineae</taxon>
        <taxon>Omphalotaceae</taxon>
        <taxon>Rhodocollybia</taxon>
    </lineage>
</organism>
<dbReference type="AlphaFoldDB" id="A0A9P5U8A0"/>
<protein>
    <submittedName>
        <fullName evidence="3">Alpha/Beta hydrolase protein</fullName>
    </submittedName>
</protein>
<dbReference type="InterPro" id="IPR029058">
    <property type="entry name" value="AB_hydrolase_fold"/>
</dbReference>
<dbReference type="InterPro" id="IPR000073">
    <property type="entry name" value="AB_hydrolase_1"/>
</dbReference>
<sequence length="464" mass="52771">MSSLSFPRPAEIHGPPRLPKYAYPGVPVQISSVYPPPEPLPRPDLPTPQRKPIWDGDTRIPYNLSTHIVPAAYHREDSDVELPGLLPSDGSMSKEERKAFVQKSEATLREIRRTYEETGYKPQQKLLWLCLNRYYRTSDVKGGYTLFCAHANGFHKAEWEPTILSLLSSPETQSLVQELWVWDVVSHGDSALLNKGKLTTMMYTRTVARDLLTFLTHFLPTSFSSAPLPVHLDRVPQPEVERRLRSGFLGSDSPRLPICAFGHSFGGAVSPMAALSHPSLFASLFLVDPVILYPTVDIFYVPHFLALGALSRRAVWKTREEARKGFLQSPFFRAWDPRVLELYVEAGLYQDEDGLIRLKTSPVQEAIIFNDAEIGAPEVWTRLHRQELDPRIKLRWAMHGPGHPQLDARPNATQHRVWLRPENSSHFVVEDCSHLIVHEKPEVLGKEMEKYLKEISTAETRARL</sequence>
<evidence type="ECO:0000256" key="1">
    <source>
        <dbReference type="SAM" id="MobiDB-lite"/>
    </source>
</evidence>
<evidence type="ECO:0000259" key="2">
    <source>
        <dbReference type="Pfam" id="PF12697"/>
    </source>
</evidence>
<evidence type="ECO:0000313" key="3">
    <source>
        <dbReference type="EMBL" id="KAF9069692.1"/>
    </source>
</evidence>
<proteinExistence type="predicted"/>
<comment type="caution">
    <text evidence="3">The sequence shown here is derived from an EMBL/GenBank/DDBJ whole genome shotgun (WGS) entry which is preliminary data.</text>
</comment>
<accession>A0A9P5U8A0</accession>
<feature type="compositionally biased region" description="Pro residues" evidence="1">
    <location>
        <begin position="34"/>
        <end position="46"/>
    </location>
</feature>
<feature type="region of interest" description="Disordered" evidence="1">
    <location>
        <begin position="34"/>
        <end position="56"/>
    </location>
</feature>
<dbReference type="Gene3D" id="3.40.50.1820">
    <property type="entry name" value="alpha/beta hydrolase"/>
    <property type="match status" value="1"/>
</dbReference>
<dbReference type="Pfam" id="PF12697">
    <property type="entry name" value="Abhydrolase_6"/>
    <property type="match status" value="1"/>
</dbReference>
<dbReference type="SUPFAM" id="SSF53474">
    <property type="entry name" value="alpha/beta-Hydrolases"/>
    <property type="match status" value="1"/>
</dbReference>
<gene>
    <name evidence="3" type="ORF">BDP27DRAFT_1516582</name>
</gene>
<keyword evidence="4" id="KW-1185">Reference proteome</keyword>
<name>A0A9P5U8A0_9AGAR</name>
<dbReference type="EMBL" id="JADNRY010000048">
    <property type="protein sequence ID" value="KAF9069692.1"/>
    <property type="molecule type" value="Genomic_DNA"/>
</dbReference>